<dbReference type="PANTHER" id="PTHR23074:SF83">
    <property type="entry name" value="VACUOLAR PROTEIN SORTING-ASSOCIATED PROTEIN 4A"/>
    <property type="match status" value="1"/>
</dbReference>
<dbReference type="PANTHER" id="PTHR23074">
    <property type="entry name" value="AAA DOMAIN-CONTAINING"/>
    <property type="match status" value="1"/>
</dbReference>
<accession>A0A1H6WTF2</accession>
<dbReference type="InterPro" id="IPR050304">
    <property type="entry name" value="MT-severing_AAA_ATPase"/>
</dbReference>
<proteinExistence type="predicted"/>
<feature type="compositionally biased region" description="Acidic residues" evidence="1">
    <location>
        <begin position="287"/>
        <end position="303"/>
    </location>
</feature>
<dbReference type="Gene3D" id="1.10.8.60">
    <property type="match status" value="1"/>
</dbReference>
<dbReference type="OrthoDB" id="77269at2157"/>
<dbReference type="Proteomes" id="UP000198888">
    <property type="component" value="Unassembled WGS sequence"/>
</dbReference>
<evidence type="ECO:0000313" key="4">
    <source>
        <dbReference type="Proteomes" id="UP000198888"/>
    </source>
</evidence>
<dbReference type="CDD" id="cd19481">
    <property type="entry name" value="RecA-like_protease"/>
    <property type="match status" value="1"/>
</dbReference>
<evidence type="ECO:0000256" key="1">
    <source>
        <dbReference type="SAM" id="MobiDB-lite"/>
    </source>
</evidence>
<name>A0A1H6WTF2_9EURY</name>
<dbReference type="InterPro" id="IPR003959">
    <property type="entry name" value="ATPase_AAA_core"/>
</dbReference>
<dbReference type="SUPFAM" id="SSF52540">
    <property type="entry name" value="P-loop containing nucleoside triphosphate hydrolases"/>
    <property type="match status" value="1"/>
</dbReference>
<dbReference type="SMART" id="SM00382">
    <property type="entry name" value="AAA"/>
    <property type="match status" value="1"/>
</dbReference>
<evidence type="ECO:0000259" key="2">
    <source>
        <dbReference type="SMART" id="SM00382"/>
    </source>
</evidence>
<dbReference type="EMBL" id="FNYR01000030">
    <property type="protein sequence ID" value="SEJ20229.1"/>
    <property type="molecule type" value="Genomic_DNA"/>
</dbReference>
<dbReference type="STRING" id="1073996.SAMN05444271_13028"/>
<gene>
    <name evidence="3" type="ORF">SAMN05444271_13028</name>
</gene>
<dbReference type="AlphaFoldDB" id="A0A1H6WTF2"/>
<protein>
    <submittedName>
        <fullName evidence="3">ATPase family associated with various cellular activities (AAA)</fullName>
    </submittedName>
</protein>
<dbReference type="Gene3D" id="3.40.50.300">
    <property type="entry name" value="P-loop containing nucleotide triphosphate hydrolases"/>
    <property type="match status" value="1"/>
</dbReference>
<sequence>MSANPPLTSRGKYRVIRREPGYLVMYSADGEPATVGTRGYDRRLQETVDEIQQGDGLKLVATGIHDARTVGRFESVKIIDRRSIRLFSRSAPTPEPFAELWADSDGETATGGFQTESGDYTADIILEPESTELLTLFWNGLLDFESQFKNRTFGDQHPTDVLIFNNETTEYITIIYHAEITETLEEIYRLYLSEYDAETDTGDRFKAELLYPEYRQFRPNIPEDVPSQTVLESEENPFPRMSRVSGPPLDRLQSAAQNGGSESSTPTNGSSTNTESPSSDTVASDEAPSDAESTDEESTESTDDQPPWAEELEMELSHSWTKESAVTMADYGGRPELTETIRNSVIVPFRDRPEQAKQLGVPVPSLLLYGPPGTGKTYLAKALAGEIGYPYVTLSGGDMLSRYINASTENVNELFAEARALAEHAGGALIFIDEIDSVLKARNSTNQHAEDQKVVNEFLTQIENVGEENILFMGATNVHDELDSAALSRFDKELFVGLPEEQTRREIITTHLSDRAHSVTDDEIADLAASTDGYSARDLTKIVTDAARRTLVDPDRDEISFDACQDALSEFAT</sequence>
<feature type="domain" description="AAA+ ATPase" evidence="2">
    <location>
        <begin position="362"/>
        <end position="500"/>
    </location>
</feature>
<keyword evidence="4" id="KW-1185">Reference proteome</keyword>
<accession>A0A2H4Q484</accession>
<dbReference type="InterPro" id="IPR027417">
    <property type="entry name" value="P-loop_NTPase"/>
</dbReference>
<dbReference type="GO" id="GO:0005524">
    <property type="term" value="F:ATP binding"/>
    <property type="evidence" value="ECO:0007669"/>
    <property type="project" value="InterPro"/>
</dbReference>
<feature type="region of interest" description="Disordered" evidence="1">
    <location>
        <begin position="219"/>
        <end position="307"/>
    </location>
</feature>
<evidence type="ECO:0000313" key="3">
    <source>
        <dbReference type="EMBL" id="SEJ20229.1"/>
    </source>
</evidence>
<reference evidence="3 4" key="1">
    <citation type="submission" date="2016-10" db="EMBL/GenBank/DDBJ databases">
        <authorList>
            <person name="de Groot N.N."/>
        </authorList>
    </citation>
    <scope>NUCLEOTIDE SEQUENCE [LARGE SCALE GENOMIC DNA]</scope>
    <source>
        <strain evidence="3 4">DSM 22187</strain>
    </source>
</reference>
<dbReference type="RefSeq" id="WP_089673465.1">
    <property type="nucleotide sequence ID" value="NZ_CP024845.1"/>
</dbReference>
<dbReference type="GO" id="GO:0016887">
    <property type="term" value="F:ATP hydrolysis activity"/>
    <property type="evidence" value="ECO:0007669"/>
    <property type="project" value="InterPro"/>
</dbReference>
<dbReference type="GeneID" id="35003208"/>
<dbReference type="KEGG" id="hae:halTADL_2434"/>
<dbReference type="Pfam" id="PF00004">
    <property type="entry name" value="AAA"/>
    <property type="match status" value="1"/>
</dbReference>
<organism evidence="3 4">
    <name type="scientific">Halohasta litchfieldiae</name>
    <dbReference type="NCBI Taxonomy" id="1073996"/>
    <lineage>
        <taxon>Archaea</taxon>
        <taxon>Methanobacteriati</taxon>
        <taxon>Methanobacteriota</taxon>
        <taxon>Stenosarchaea group</taxon>
        <taxon>Halobacteria</taxon>
        <taxon>Halobacteriales</taxon>
        <taxon>Haloferacaceae</taxon>
        <taxon>Halohasta</taxon>
    </lineage>
</organism>
<feature type="compositionally biased region" description="Low complexity" evidence="1">
    <location>
        <begin position="258"/>
        <end position="279"/>
    </location>
</feature>
<dbReference type="InterPro" id="IPR003593">
    <property type="entry name" value="AAA+_ATPase"/>
</dbReference>